<keyword evidence="4 8" id="KW-0479">Metal-binding</keyword>
<protein>
    <recommendedName>
        <fullName evidence="12">Cytochrome P450</fullName>
    </recommendedName>
</protein>
<reference evidence="10" key="1">
    <citation type="submission" date="2021-10" db="EMBL/GenBank/DDBJ databases">
        <authorList>
            <person name="Piombo E."/>
        </authorList>
    </citation>
    <scope>NUCLEOTIDE SEQUENCE</scope>
</reference>
<comment type="similarity">
    <text evidence="2 9">Belongs to the cytochrome P450 family.</text>
</comment>
<evidence type="ECO:0000256" key="8">
    <source>
        <dbReference type="PIRSR" id="PIRSR602403-1"/>
    </source>
</evidence>
<dbReference type="InterPro" id="IPR036396">
    <property type="entry name" value="Cyt_P450_sf"/>
</dbReference>
<feature type="binding site" description="axial binding residue" evidence="8">
    <location>
        <position position="93"/>
    </location>
    <ligand>
        <name>heme</name>
        <dbReference type="ChEBI" id="CHEBI:30413"/>
    </ligand>
    <ligandPart>
        <name>Fe</name>
        <dbReference type="ChEBI" id="CHEBI:18248"/>
    </ligandPart>
</feature>
<organism evidence="10 11">
    <name type="scientific">Clonostachys byssicola</name>
    <dbReference type="NCBI Taxonomy" id="160290"/>
    <lineage>
        <taxon>Eukaryota</taxon>
        <taxon>Fungi</taxon>
        <taxon>Dikarya</taxon>
        <taxon>Ascomycota</taxon>
        <taxon>Pezizomycotina</taxon>
        <taxon>Sordariomycetes</taxon>
        <taxon>Hypocreomycetidae</taxon>
        <taxon>Hypocreales</taxon>
        <taxon>Bionectriaceae</taxon>
        <taxon>Clonostachys</taxon>
    </lineage>
</organism>
<dbReference type="InterPro" id="IPR001128">
    <property type="entry name" value="Cyt_P450"/>
</dbReference>
<keyword evidence="6 8" id="KW-0408">Iron</keyword>
<dbReference type="GO" id="GO:0020037">
    <property type="term" value="F:heme binding"/>
    <property type="evidence" value="ECO:0007669"/>
    <property type="project" value="InterPro"/>
</dbReference>
<dbReference type="AlphaFoldDB" id="A0A9N9Y520"/>
<dbReference type="EMBL" id="CABFNO020001465">
    <property type="protein sequence ID" value="CAG9989300.1"/>
    <property type="molecule type" value="Genomic_DNA"/>
</dbReference>
<comment type="caution">
    <text evidence="10">The sequence shown here is derived from an EMBL/GenBank/DDBJ whole genome shotgun (WGS) entry which is preliminary data.</text>
</comment>
<dbReference type="Proteomes" id="UP000754883">
    <property type="component" value="Unassembled WGS sequence"/>
</dbReference>
<gene>
    <name evidence="10" type="ORF">CBYS24578_00014831</name>
</gene>
<evidence type="ECO:0000256" key="9">
    <source>
        <dbReference type="RuleBase" id="RU000461"/>
    </source>
</evidence>
<comment type="cofactor">
    <cofactor evidence="1 8">
        <name>heme</name>
        <dbReference type="ChEBI" id="CHEBI:30413"/>
    </cofactor>
</comment>
<dbReference type="GO" id="GO:0016705">
    <property type="term" value="F:oxidoreductase activity, acting on paired donors, with incorporation or reduction of molecular oxygen"/>
    <property type="evidence" value="ECO:0007669"/>
    <property type="project" value="InterPro"/>
</dbReference>
<dbReference type="InterPro" id="IPR002403">
    <property type="entry name" value="Cyt_P450_E_grp-IV"/>
</dbReference>
<evidence type="ECO:0000256" key="7">
    <source>
        <dbReference type="ARBA" id="ARBA00023033"/>
    </source>
</evidence>
<evidence type="ECO:0000313" key="11">
    <source>
        <dbReference type="Proteomes" id="UP000754883"/>
    </source>
</evidence>
<evidence type="ECO:0000256" key="1">
    <source>
        <dbReference type="ARBA" id="ARBA00001971"/>
    </source>
</evidence>
<dbReference type="OrthoDB" id="1844152at2759"/>
<accession>A0A9N9Y520</accession>
<evidence type="ECO:0000313" key="10">
    <source>
        <dbReference type="EMBL" id="CAG9989300.1"/>
    </source>
</evidence>
<dbReference type="PANTHER" id="PTHR46206:SF7">
    <property type="entry name" value="P450, PUTATIVE (EUROFUNG)-RELATED"/>
    <property type="match status" value="1"/>
</dbReference>
<dbReference type="SUPFAM" id="SSF48264">
    <property type="entry name" value="Cytochrome P450"/>
    <property type="match status" value="1"/>
</dbReference>
<evidence type="ECO:0000256" key="5">
    <source>
        <dbReference type="ARBA" id="ARBA00023002"/>
    </source>
</evidence>
<dbReference type="GO" id="GO:0005506">
    <property type="term" value="F:iron ion binding"/>
    <property type="evidence" value="ECO:0007669"/>
    <property type="project" value="InterPro"/>
</dbReference>
<proteinExistence type="inferred from homology"/>
<dbReference type="Gene3D" id="1.10.630.10">
    <property type="entry name" value="Cytochrome P450"/>
    <property type="match status" value="1"/>
</dbReference>
<evidence type="ECO:0000256" key="2">
    <source>
        <dbReference type="ARBA" id="ARBA00010617"/>
    </source>
</evidence>
<evidence type="ECO:0008006" key="12">
    <source>
        <dbReference type="Google" id="ProtNLM"/>
    </source>
</evidence>
<dbReference type="InterPro" id="IPR017972">
    <property type="entry name" value="Cyt_P450_CS"/>
</dbReference>
<dbReference type="Pfam" id="PF00067">
    <property type="entry name" value="p450"/>
    <property type="match status" value="1"/>
</dbReference>
<keyword evidence="3 8" id="KW-0349">Heme</keyword>
<dbReference type="PRINTS" id="PR00465">
    <property type="entry name" value="EP450IV"/>
</dbReference>
<keyword evidence="11" id="KW-1185">Reference proteome</keyword>
<evidence type="ECO:0000256" key="4">
    <source>
        <dbReference type="ARBA" id="ARBA00022723"/>
    </source>
</evidence>
<evidence type="ECO:0000256" key="6">
    <source>
        <dbReference type="ARBA" id="ARBA00023004"/>
    </source>
</evidence>
<dbReference type="GO" id="GO:0004497">
    <property type="term" value="F:monooxygenase activity"/>
    <property type="evidence" value="ECO:0007669"/>
    <property type="project" value="UniProtKB-KW"/>
</dbReference>
<dbReference type="PANTHER" id="PTHR46206">
    <property type="entry name" value="CYTOCHROME P450"/>
    <property type="match status" value="1"/>
</dbReference>
<evidence type="ECO:0000256" key="3">
    <source>
        <dbReference type="ARBA" id="ARBA00022617"/>
    </source>
</evidence>
<sequence length="141" mass="15716">MVSATIHRKVRRPFTLSNGQLIPSGVTIEIPSICVNHDAGNFSDPDEFDALRFYNIVQQYQDEKTGSYGPISNTEFSAAESRTLLFGYGRHACPGRFLASAEIKMILGNILTEYEIKLPAGVMKRYKDLCFGPYVGILFNS</sequence>
<dbReference type="PROSITE" id="PS00086">
    <property type="entry name" value="CYTOCHROME_P450"/>
    <property type="match status" value="1"/>
</dbReference>
<keyword evidence="7 9" id="KW-0503">Monooxygenase</keyword>
<keyword evidence="5 9" id="KW-0560">Oxidoreductase</keyword>
<name>A0A9N9Y520_9HYPO</name>